<dbReference type="InterPro" id="IPR036634">
    <property type="entry name" value="PRD_sf"/>
</dbReference>
<dbReference type="SUPFAM" id="SSF52794">
    <property type="entry name" value="PTS system IIB component-like"/>
    <property type="match status" value="1"/>
</dbReference>
<dbReference type="Proteomes" id="UP000474228">
    <property type="component" value="Unassembled WGS sequence"/>
</dbReference>
<dbReference type="InterPro" id="IPR011608">
    <property type="entry name" value="PRD"/>
</dbReference>
<evidence type="ECO:0000256" key="3">
    <source>
        <dbReference type="ARBA" id="ARBA00023015"/>
    </source>
</evidence>
<comment type="caution">
    <text evidence="7">The sequence shown here is derived from an EMBL/GenBank/DDBJ whole genome shotgun (WGS) entry which is preliminary data.</text>
</comment>
<evidence type="ECO:0000256" key="1">
    <source>
        <dbReference type="ARBA" id="ARBA00022679"/>
    </source>
</evidence>
<dbReference type="PROSITE" id="PS51099">
    <property type="entry name" value="PTS_EIIB_TYPE_2"/>
    <property type="match status" value="1"/>
</dbReference>
<feature type="domain" description="PRD" evidence="6">
    <location>
        <begin position="1"/>
        <end position="76"/>
    </location>
</feature>
<dbReference type="RefSeq" id="WP_155458580.1">
    <property type="nucleotide sequence ID" value="NZ_WNHJ01000103.1"/>
</dbReference>
<keyword evidence="4" id="KW-0804">Transcription</keyword>
<evidence type="ECO:0000256" key="4">
    <source>
        <dbReference type="ARBA" id="ARBA00023163"/>
    </source>
</evidence>
<dbReference type="InterPro" id="IPR036095">
    <property type="entry name" value="PTS_EIIB-like_sf"/>
</dbReference>
<protein>
    <submittedName>
        <fullName evidence="7">PRD domain-containing protein</fullName>
    </submittedName>
</protein>
<keyword evidence="3" id="KW-0805">Transcription regulation</keyword>
<dbReference type="AlphaFoldDB" id="A0A6G2D522"/>
<evidence type="ECO:0000259" key="5">
    <source>
        <dbReference type="PROSITE" id="PS51099"/>
    </source>
</evidence>
<dbReference type="Pfam" id="PF00874">
    <property type="entry name" value="PRD"/>
    <property type="match status" value="2"/>
</dbReference>
<feature type="non-terminal residue" evidence="7">
    <location>
        <position position="1"/>
    </location>
</feature>
<dbReference type="SUPFAM" id="SSF63520">
    <property type="entry name" value="PTS-regulatory domain, PRD"/>
    <property type="match status" value="2"/>
</dbReference>
<dbReference type="InterPro" id="IPR050661">
    <property type="entry name" value="BglG_antiterminators"/>
</dbReference>
<feature type="domain" description="PTS EIIB type-2" evidence="5">
    <location>
        <begin position="189"/>
        <end position="279"/>
    </location>
</feature>
<dbReference type="GO" id="GO:0006355">
    <property type="term" value="P:regulation of DNA-templated transcription"/>
    <property type="evidence" value="ECO:0007669"/>
    <property type="project" value="InterPro"/>
</dbReference>
<evidence type="ECO:0000256" key="2">
    <source>
        <dbReference type="ARBA" id="ARBA00022737"/>
    </source>
</evidence>
<organism evidence="7 8">
    <name type="scientific">Streptococcus pneumoniae</name>
    <dbReference type="NCBI Taxonomy" id="1313"/>
    <lineage>
        <taxon>Bacteria</taxon>
        <taxon>Bacillati</taxon>
        <taxon>Bacillota</taxon>
        <taxon>Bacilli</taxon>
        <taxon>Lactobacillales</taxon>
        <taxon>Streptococcaceae</taxon>
        <taxon>Streptococcus</taxon>
    </lineage>
</organism>
<dbReference type="GO" id="GO:0009401">
    <property type="term" value="P:phosphoenolpyruvate-dependent sugar phosphotransferase system"/>
    <property type="evidence" value="ECO:0007669"/>
    <property type="project" value="InterPro"/>
</dbReference>
<dbReference type="PANTHER" id="PTHR30185:SF18">
    <property type="entry name" value="TRANSCRIPTIONAL REGULATOR MTLR"/>
    <property type="match status" value="1"/>
</dbReference>
<evidence type="ECO:0000313" key="8">
    <source>
        <dbReference type="Proteomes" id="UP000474228"/>
    </source>
</evidence>
<dbReference type="PROSITE" id="PS51372">
    <property type="entry name" value="PRD_2"/>
    <property type="match status" value="2"/>
</dbReference>
<dbReference type="GO" id="GO:0008982">
    <property type="term" value="F:protein-N(PI)-phosphohistidine-sugar phosphotransferase activity"/>
    <property type="evidence" value="ECO:0007669"/>
    <property type="project" value="InterPro"/>
</dbReference>
<dbReference type="Gene3D" id="3.40.50.2300">
    <property type="match status" value="1"/>
</dbReference>
<evidence type="ECO:0000259" key="6">
    <source>
        <dbReference type="PROSITE" id="PS51372"/>
    </source>
</evidence>
<reference evidence="7 8" key="1">
    <citation type="submission" date="2019-11" db="EMBL/GenBank/DDBJ databases">
        <title>Growth characteristics of pneumococcus vary with the chemical composition of the capsule and with environmental conditions.</title>
        <authorList>
            <person name="Tothpal A."/>
            <person name="Desobry K."/>
            <person name="Joshi S."/>
            <person name="Wyllie A.L."/>
            <person name="Weinberger D.M."/>
        </authorList>
    </citation>
    <scope>NUCLEOTIDE SEQUENCE [LARGE SCALE GENOMIC DNA]</scope>
    <source>
        <strain evidence="8">pnumococcus22F</strain>
    </source>
</reference>
<keyword evidence="2" id="KW-0677">Repeat</keyword>
<dbReference type="EMBL" id="WNHJ01000103">
    <property type="protein sequence ID" value="MTV63907.1"/>
    <property type="molecule type" value="Genomic_DNA"/>
</dbReference>
<feature type="domain" description="PRD" evidence="6">
    <location>
        <begin position="81"/>
        <end position="188"/>
    </location>
</feature>
<dbReference type="InterPro" id="IPR013011">
    <property type="entry name" value="PTS_EIIB_2"/>
</dbReference>
<dbReference type="Gene3D" id="1.10.1790.10">
    <property type="entry name" value="PRD domain"/>
    <property type="match status" value="2"/>
</dbReference>
<accession>A0A6G2D522</accession>
<name>A0A6G2D522_STREE</name>
<proteinExistence type="predicted"/>
<evidence type="ECO:0000313" key="7">
    <source>
        <dbReference type="EMBL" id="MTV63907.1"/>
    </source>
</evidence>
<gene>
    <name evidence="7" type="ORF">GM539_11110</name>
</gene>
<keyword evidence="1" id="KW-0808">Transferase</keyword>
<dbReference type="PANTHER" id="PTHR30185">
    <property type="entry name" value="CRYPTIC BETA-GLUCOSIDE BGL OPERON ANTITERMINATOR"/>
    <property type="match status" value="1"/>
</dbReference>
<dbReference type="CDD" id="cd05568">
    <property type="entry name" value="PTS_IIB_bgl_like"/>
    <property type="match status" value="1"/>
</dbReference>
<sequence length="279" mass="32206">INIFSHLYIFISRNRRSTSIHVVAPSKPTIVDEKIYSVCQKIIQEIEQYFKMKVDAVEIDYLYQYVVSSRLQKPFSSGKLPFSQRVLDVTHYYFSRMCMDNREIETTDPDFVDLASHISPLLRRLDNRVQIKNSLLSQILLTYPNLVKELTTISKEVSLVFGFASLSLDEIGFLVLYFARFQEKRARPLKTVVMCTSGVGTSELLRARLEKQFSELDIIDVVAYHQLDELINLYPDLDFIVTTVALQEPASVPFVLVSAFLTEGDKQRLQAKIQEINYE</sequence>